<dbReference type="SUPFAM" id="SSF48230">
    <property type="entry name" value="Chondroitin AC/alginate lyase"/>
    <property type="match status" value="1"/>
</dbReference>
<dbReference type="Gene3D" id="2.70.98.70">
    <property type="match status" value="1"/>
</dbReference>
<evidence type="ECO:0000256" key="2">
    <source>
        <dbReference type="SAM" id="SignalP"/>
    </source>
</evidence>
<evidence type="ECO:0000256" key="1">
    <source>
        <dbReference type="ARBA" id="ARBA00004196"/>
    </source>
</evidence>
<evidence type="ECO:0000259" key="4">
    <source>
        <dbReference type="Pfam" id="PF16332"/>
    </source>
</evidence>
<dbReference type="AlphaFoldDB" id="B0NUK2"/>
<accession>B0NUK2</accession>
<dbReference type="Pfam" id="PF16332">
    <property type="entry name" value="DUF4962"/>
    <property type="match status" value="1"/>
</dbReference>
<feature type="domain" description="Heparinase II N-terminal" evidence="4">
    <location>
        <begin position="46"/>
        <end position="477"/>
    </location>
</feature>
<feature type="domain" description="Heparinase II/III-like C-terminal" evidence="3">
    <location>
        <begin position="495"/>
        <end position="739"/>
    </location>
</feature>
<evidence type="ECO:0000259" key="3">
    <source>
        <dbReference type="Pfam" id="PF07940"/>
    </source>
</evidence>
<dbReference type="RefSeq" id="WP_005657245.1">
    <property type="nucleotide sequence ID" value="NZ_CP102262.1"/>
</dbReference>
<evidence type="ECO:0008006" key="7">
    <source>
        <dbReference type="Google" id="ProtNLM"/>
    </source>
</evidence>
<dbReference type="Gene3D" id="2.60.40.10">
    <property type="entry name" value="Immunoglobulins"/>
    <property type="match status" value="1"/>
</dbReference>
<dbReference type="HOGENOM" id="CLU_016255_0_0_10"/>
<comment type="caution">
    <text evidence="5">The sequence shown here is derived from an EMBL/GenBank/DDBJ whole genome shotgun (WGS) entry which is preliminary data.</text>
</comment>
<dbReference type="eggNOG" id="ENOG502ZAXA">
    <property type="taxonomic scope" value="Bacteria"/>
</dbReference>
<name>B0NUK2_BACSE</name>
<dbReference type="InterPro" id="IPR012480">
    <property type="entry name" value="Hepar_II_III_C"/>
</dbReference>
<dbReference type="PROSITE" id="PS51257">
    <property type="entry name" value="PROKAR_LIPOPROTEIN"/>
    <property type="match status" value="1"/>
</dbReference>
<dbReference type="GeneID" id="31798375"/>
<dbReference type="InterPro" id="IPR008929">
    <property type="entry name" value="Chondroitin_lyas"/>
</dbReference>
<dbReference type="GO" id="GO:0016829">
    <property type="term" value="F:lyase activity"/>
    <property type="evidence" value="ECO:0007669"/>
    <property type="project" value="InterPro"/>
</dbReference>
<keyword evidence="2" id="KW-0732">Signal</keyword>
<dbReference type="Pfam" id="PF07940">
    <property type="entry name" value="Hepar_II_III_C"/>
    <property type="match status" value="1"/>
</dbReference>
<reference evidence="5 6" key="2">
    <citation type="submission" date="2007-11" db="EMBL/GenBank/DDBJ databases">
        <authorList>
            <person name="Fulton L."/>
            <person name="Clifton S."/>
            <person name="Fulton B."/>
            <person name="Xu J."/>
            <person name="Minx P."/>
            <person name="Pepin K.H."/>
            <person name="Johnson M."/>
            <person name="Thiruvilangam P."/>
            <person name="Bhonagiri V."/>
            <person name="Nash W.E."/>
            <person name="Mardis E.R."/>
            <person name="Wilson R.K."/>
        </authorList>
    </citation>
    <scope>NUCLEOTIDE SEQUENCE [LARGE SCALE GENOMIC DNA]</scope>
    <source>
        <strain evidence="5 6">ATCC 43183</strain>
    </source>
</reference>
<comment type="subcellular location">
    <subcellularLocation>
        <location evidence="1">Cell envelope</location>
    </subcellularLocation>
</comment>
<dbReference type="InterPro" id="IPR013783">
    <property type="entry name" value="Ig-like_fold"/>
</dbReference>
<protein>
    <recommendedName>
        <fullName evidence="7">Heparinase II/III-like protein</fullName>
    </recommendedName>
</protein>
<feature type="signal peptide" evidence="2">
    <location>
        <begin position="1"/>
        <end position="27"/>
    </location>
</feature>
<evidence type="ECO:0000313" key="5">
    <source>
        <dbReference type="EMBL" id="EDS14045.1"/>
    </source>
</evidence>
<organism evidence="5 6">
    <name type="scientific">Bacteroides stercoris ATCC 43183</name>
    <dbReference type="NCBI Taxonomy" id="449673"/>
    <lineage>
        <taxon>Bacteria</taxon>
        <taxon>Pseudomonadati</taxon>
        <taxon>Bacteroidota</taxon>
        <taxon>Bacteroidia</taxon>
        <taxon>Bacteroidales</taxon>
        <taxon>Bacteroidaceae</taxon>
        <taxon>Bacteroides</taxon>
    </lineage>
</organism>
<dbReference type="Gene3D" id="1.50.10.100">
    <property type="entry name" value="Chondroitin AC/alginate lyase"/>
    <property type="match status" value="1"/>
</dbReference>
<dbReference type="CAZy" id="PL15">
    <property type="family name" value="Polysaccharide Lyase Family 15"/>
</dbReference>
<reference evidence="5 6" key="1">
    <citation type="submission" date="2007-11" db="EMBL/GenBank/DDBJ databases">
        <title>Draft genome sequence of Bacteroides stercoris(ATCC 43183).</title>
        <authorList>
            <person name="Sudarsanam P."/>
            <person name="Ley R."/>
            <person name="Guruge J."/>
            <person name="Turnbaugh P.J."/>
            <person name="Mahowald M."/>
            <person name="Liep D."/>
            <person name="Gordon J."/>
        </authorList>
    </citation>
    <scope>NUCLEOTIDE SEQUENCE [LARGE SCALE GENOMIC DNA]</scope>
    <source>
        <strain evidence="5 6">ATCC 43183</strain>
    </source>
</reference>
<dbReference type="InterPro" id="IPR032518">
    <property type="entry name" value="HepII_N"/>
</dbReference>
<gene>
    <name evidence="5" type="ORF">BACSTE_03188</name>
</gene>
<dbReference type="Proteomes" id="UP000004713">
    <property type="component" value="Unassembled WGS sequence"/>
</dbReference>
<feature type="chain" id="PRO_5002751383" description="Heparinase II/III-like protein" evidence="2">
    <location>
        <begin position="28"/>
        <end position="852"/>
    </location>
</feature>
<dbReference type="GO" id="GO:0030313">
    <property type="term" value="C:cell envelope"/>
    <property type="evidence" value="ECO:0007669"/>
    <property type="project" value="UniProtKB-SubCell"/>
</dbReference>
<dbReference type="EMBL" id="ABFZ02000022">
    <property type="protein sequence ID" value="EDS14045.1"/>
    <property type="molecule type" value="Genomic_DNA"/>
</dbReference>
<sequence length="852" mass="96832">MKTSSCLQLLVSLSTALLIFSACHDDAMPKLPATDGTDSSEMPDAYHDKIREQPYPKADNELYLNPAPLIVPQAMKTGVKLQFSLSRSQNFDTPETLISEPVEWCMFNPHKQLANGTWYWRFRNITADGTEETWSESYTFEVKETTPVFVTPPFDTFQKNAPHTYPRLYCFLDDRIQTARQEVTSHSEYQRLTGNADNAVDADLTTIVNPYDQIGDLKKYIQDLYQAYYLTQQEKYAQRLHELLQLLTDTPASDATLFADNFRSTDIAFCFLKPYDLLYNRLSAEERQNTEKLLMRVLHHYYPQQCGIQENHIFDNHFWQQNLRILFQAAFLLYDNDNYKSEVLPIMEYYYELWTARAPASGFNRDGVWHNGTGYFNNNARTLFYMPMLLSYITHKDFLLHPWYRNAGQSLAFTCPPESKNIGFGDGSEKYTAATYQYAAFADFLAREAGDGYAGWYAQQAAKTLVRDSDMRLYRMASSHIGYSTQLPEDTPKLVWYKDAGEVAIHSNLTDTENDLALAFRSSTFGSGSHTVSNQNAFNLLYRGTDVYRSSGYYTSFSDAHNLMSYRHTRAHNTILVNGIGQPFSTEGYGCIVRAMGGEHISYCLGDASKAYSGISKDPMWVSAFEAAGITQTPENGFGPTPLTRYRRHVLMLHPDIVVLYDELEAKETARWDWLLHSPTKFSIDNNLQTVTTCNTEKVFTATTSLFSNEQITLSQTDRFTVPPASSSDTTYPNQWHLTACIDGKEKVRILAIIQIKTDNDTPTPIHQMGNILTCGHWTIEAELDASSPAMLNVTHSMKKSSFHYGDTSPVLNGQPYMPACPDASILYDKVNGDYTVTEQADYQPASTRITR</sequence>
<evidence type="ECO:0000313" key="6">
    <source>
        <dbReference type="Proteomes" id="UP000004713"/>
    </source>
</evidence>
<proteinExistence type="predicted"/>